<sequence length="125" mass="13664">MNQTELGAAIKAAKGEATEVKTVKVDIFDIPETTAEEYIANREQVAEAAAAVMKPYCVTVKRETLDEDEGEAVVGYYVTGEILMCVILDPFEVPVMKVALDKGTLKEYILAANDLTEDMLSSLEK</sequence>
<comment type="caution">
    <text evidence="1">The sequence shown here is derived from an EMBL/GenBank/DDBJ whole genome shotgun (WGS) entry which is preliminary data.</text>
</comment>
<evidence type="ECO:0000313" key="2">
    <source>
        <dbReference type="Proteomes" id="UP000238774"/>
    </source>
</evidence>
<name>A0ABX5BZR1_9FIRM</name>
<organism evidence="1 2">
    <name type="scientific">Veillonella rogosae JCM 15642</name>
    <dbReference type="NCBI Taxonomy" id="1298595"/>
    <lineage>
        <taxon>Bacteria</taxon>
        <taxon>Bacillati</taxon>
        <taxon>Bacillota</taxon>
        <taxon>Negativicutes</taxon>
        <taxon>Veillonellales</taxon>
        <taxon>Veillonellaceae</taxon>
        <taxon>Veillonella</taxon>
    </lineage>
</organism>
<gene>
    <name evidence="1" type="ORF">VRHSUH09_00585</name>
</gene>
<dbReference type="EMBL" id="PPCX01000002">
    <property type="protein sequence ID" value="PQL15071.1"/>
    <property type="molecule type" value="Genomic_DNA"/>
</dbReference>
<proteinExistence type="predicted"/>
<evidence type="ECO:0000313" key="1">
    <source>
        <dbReference type="EMBL" id="PQL15071.1"/>
    </source>
</evidence>
<dbReference type="RefSeq" id="WP_054747239.1">
    <property type="nucleotide sequence ID" value="NZ_BBDV01000003.1"/>
</dbReference>
<dbReference type="Proteomes" id="UP000238774">
    <property type="component" value="Unassembled WGS sequence"/>
</dbReference>
<keyword evidence="2" id="KW-1185">Reference proteome</keyword>
<protein>
    <submittedName>
        <fullName evidence="1">Uncharacterized protein</fullName>
    </submittedName>
</protein>
<accession>A0ABX5BZR1</accession>
<reference evidence="1 2" key="1">
    <citation type="submission" date="2018-01" db="EMBL/GenBank/DDBJ databases">
        <title>Draft genome sequences of clinical isolates and type strains of oral Veillonella including Veillonella infantum sp., nov.</title>
        <authorList>
            <person name="Mashima I."/>
            <person name="Liao Y.-C."/>
            <person name="Sabharwal A."/>
            <person name="Haase E.M."/>
            <person name="Nakazawa F."/>
            <person name="Scannapieco F.A."/>
        </authorList>
    </citation>
    <scope>NUCLEOTIDE SEQUENCE [LARGE SCALE GENOMIC DNA]</scope>
    <source>
        <strain evidence="1 2">JCM 15642</strain>
    </source>
</reference>